<organism evidence="1 2">
    <name type="scientific">Pseudomonas fluorescens</name>
    <dbReference type="NCBI Taxonomy" id="294"/>
    <lineage>
        <taxon>Bacteria</taxon>
        <taxon>Pseudomonadati</taxon>
        <taxon>Pseudomonadota</taxon>
        <taxon>Gammaproteobacteria</taxon>
        <taxon>Pseudomonadales</taxon>
        <taxon>Pseudomonadaceae</taxon>
        <taxon>Pseudomonas</taxon>
    </lineage>
</organism>
<accession>A0A345UR70</accession>
<dbReference type="AlphaFoldDB" id="A0A345UR70"/>
<evidence type="ECO:0000313" key="2">
    <source>
        <dbReference type="Proteomes" id="UP000254535"/>
    </source>
</evidence>
<gene>
    <name evidence="1" type="ORF">CFN16_02135</name>
</gene>
<proteinExistence type="predicted"/>
<name>A0A345UR70_PSEFL</name>
<protein>
    <submittedName>
        <fullName evidence="1">Uncharacterized protein</fullName>
    </submittedName>
</protein>
<dbReference type="Proteomes" id="UP000254535">
    <property type="component" value="Chromosome"/>
</dbReference>
<evidence type="ECO:0000313" key="1">
    <source>
        <dbReference type="EMBL" id="AXJ02972.1"/>
    </source>
</evidence>
<reference evidence="1 2" key="1">
    <citation type="submission" date="2017-07" db="EMBL/GenBank/DDBJ databases">
        <title>Genome sequence of Pseudomonas NEP1.</title>
        <authorList>
            <person name="Nascimento F.X."/>
        </authorList>
    </citation>
    <scope>NUCLEOTIDE SEQUENCE [LARGE SCALE GENOMIC DNA]</scope>
    <source>
        <strain evidence="1 2">NEP1</strain>
    </source>
</reference>
<dbReference type="EMBL" id="CP022313">
    <property type="protein sequence ID" value="AXJ02972.1"/>
    <property type="molecule type" value="Genomic_DNA"/>
</dbReference>
<sequence>MTLMDLLARGTCMPAATARGAIVEKGLKRCKAIGDYLNSSFTSPISTIAQNQCGSGLARECGITSSIFAE</sequence>